<name>L9KI78_TUPCH</name>
<keyword evidence="9" id="KW-1133">Transmembrane helix</keyword>
<keyword evidence="8" id="KW-0862">Zinc</keyword>
<protein>
    <recommendedName>
        <fullName evidence="2">RBR-type E3 ubiquitin transferase</fullName>
        <ecNumber evidence="2">2.3.2.31</ecNumber>
    </recommendedName>
</protein>
<dbReference type="InterPro" id="IPR044066">
    <property type="entry name" value="TRIAD_supradom"/>
</dbReference>
<dbReference type="CDD" id="cd20352">
    <property type="entry name" value="Rcat_RBR_RNF144"/>
    <property type="match status" value="1"/>
</dbReference>
<dbReference type="InterPro" id="IPR031127">
    <property type="entry name" value="E3_UB_ligase_RBR"/>
</dbReference>
<evidence type="ECO:0000256" key="6">
    <source>
        <dbReference type="ARBA" id="ARBA00022771"/>
    </source>
</evidence>
<dbReference type="EC" id="2.3.2.31" evidence="2"/>
<feature type="domain" description="RING-type" evidence="10">
    <location>
        <begin position="348"/>
        <end position="559"/>
    </location>
</feature>
<dbReference type="Pfam" id="PF01485">
    <property type="entry name" value="IBR"/>
    <property type="match status" value="1"/>
</dbReference>
<keyword evidence="5" id="KW-0677">Repeat</keyword>
<dbReference type="CDD" id="cd20366">
    <property type="entry name" value="BRcat_RBR_RNF144A"/>
    <property type="match status" value="1"/>
</dbReference>
<dbReference type="Proteomes" id="UP000011518">
    <property type="component" value="Unassembled WGS sequence"/>
</dbReference>
<dbReference type="EMBL" id="KB320822">
    <property type="protein sequence ID" value="ELW62398.1"/>
    <property type="molecule type" value="Genomic_DNA"/>
</dbReference>
<dbReference type="FunCoup" id="L9KI78">
    <property type="interactions" value="341"/>
</dbReference>
<gene>
    <name evidence="11" type="ORF">TREES_T100010051</name>
</gene>
<organism evidence="11 12">
    <name type="scientific">Tupaia chinensis</name>
    <name type="common">Chinese tree shrew</name>
    <name type="synonym">Tupaia belangeri chinensis</name>
    <dbReference type="NCBI Taxonomy" id="246437"/>
    <lineage>
        <taxon>Eukaryota</taxon>
        <taxon>Metazoa</taxon>
        <taxon>Chordata</taxon>
        <taxon>Craniata</taxon>
        <taxon>Vertebrata</taxon>
        <taxon>Euteleostomi</taxon>
        <taxon>Mammalia</taxon>
        <taxon>Eutheria</taxon>
        <taxon>Euarchontoglires</taxon>
        <taxon>Scandentia</taxon>
        <taxon>Tupaiidae</taxon>
        <taxon>Tupaia</taxon>
    </lineage>
</organism>
<dbReference type="InterPro" id="IPR002867">
    <property type="entry name" value="IBR_dom"/>
</dbReference>
<dbReference type="SMART" id="SM00647">
    <property type="entry name" value="IBR"/>
    <property type="match status" value="2"/>
</dbReference>
<evidence type="ECO:0000256" key="2">
    <source>
        <dbReference type="ARBA" id="ARBA00012251"/>
    </source>
</evidence>
<dbReference type="AlphaFoldDB" id="L9KI78"/>
<dbReference type="InterPro" id="IPR017907">
    <property type="entry name" value="Znf_RING_CS"/>
</dbReference>
<dbReference type="Pfam" id="PF22191">
    <property type="entry name" value="IBR_1"/>
    <property type="match status" value="1"/>
</dbReference>
<evidence type="ECO:0000256" key="8">
    <source>
        <dbReference type="ARBA" id="ARBA00022833"/>
    </source>
</evidence>
<dbReference type="GO" id="GO:0008270">
    <property type="term" value="F:zinc ion binding"/>
    <property type="evidence" value="ECO:0007669"/>
    <property type="project" value="UniProtKB-KW"/>
</dbReference>
<keyword evidence="12" id="KW-1185">Reference proteome</keyword>
<evidence type="ECO:0000256" key="3">
    <source>
        <dbReference type="ARBA" id="ARBA00022679"/>
    </source>
</evidence>
<dbReference type="eggNOG" id="KOG1815">
    <property type="taxonomic scope" value="Eukaryota"/>
</dbReference>
<keyword evidence="9" id="KW-0472">Membrane</keyword>
<evidence type="ECO:0000256" key="1">
    <source>
        <dbReference type="ARBA" id="ARBA00001798"/>
    </source>
</evidence>
<accession>L9KI78</accession>
<evidence type="ECO:0000256" key="4">
    <source>
        <dbReference type="ARBA" id="ARBA00022723"/>
    </source>
</evidence>
<dbReference type="InParanoid" id="L9KI78"/>
<dbReference type="PROSITE" id="PS51873">
    <property type="entry name" value="TRIAD"/>
    <property type="match status" value="1"/>
</dbReference>
<evidence type="ECO:0000256" key="9">
    <source>
        <dbReference type="SAM" id="Phobius"/>
    </source>
</evidence>
<evidence type="ECO:0000256" key="7">
    <source>
        <dbReference type="ARBA" id="ARBA00022786"/>
    </source>
</evidence>
<proteinExistence type="predicted"/>
<dbReference type="FunFam" id="1.20.120.1750:FF:000006">
    <property type="entry name" value="RBR-type E3 ubiquitin transferase"/>
    <property type="match status" value="1"/>
</dbReference>
<keyword evidence="6" id="KW-0863">Zinc-finger</keyword>
<sequence>MCLRGAPGITESPSHPQSPSVCFVQLVPGSVLALLLRRPPPLDVPSQAVTVAVGTAPMDFEEAWPVCMLMRTVSSPIGLDRRGLERHVLVAIREGGLNTEHKPTCQGVIKVLQILQEEPQQLRAWQRPSASAIVAGPLIVLRSACECSVWFLCPWDAPIKAPADAPRVPSTPGECQAKAGVLPLLLRTGALLRSLSRATGHLLQHQEGLKEVLACSWQGSGCLKPLLGPINPHPSGPSPCLIFTVGGGQTKTGGGLGYQGGGHLWLCMAQKTWVFFCNARELLTCLCVPAACKLASVYLITSHSLGWALHKVSSHLALELALQSPPAACEPGFASCFVALCLRRQVAAMAELILNCSAMTTARYRPTWDLALDPLVSCKLCLGEYPVEQMTTIAQCQCIFCTLIECMVAAEIMQRYKKLQFEREVLFDPCRTWCPASTCQAVCQLQDLGLQTPQLVQCKACDMEFCSACKASWHPGQGCSETLPITFLPGETSSAFKLEEDDAPIKRCPKCRVYIERDEGCAQMMCKNCKHAFCWYCLESLDDDFLLIHYDKGPCRNKLGHSRASVIWHRTQSPPVQQILTEHFLSRAVGKHGIARGAVLEVKYSLVVTRKYGVERSSGSTVESDRSTAWSGHQEVRWKVIVRKYGVEQSLASTMRSGHQEVWRGAVTRKYGVERSPGSMTWSGHQEVRRGVVTRKYGVEWSSGSTAGSDREEVRRGAVTRNACGRRGIAWCPETDFLPQSLLLSAFPWLPTAAHRQGYRVYGAAWEAGHEVDQGSCDGVLLAESVVGIFAGFGLLLLVASPFLLLATPFVLCCKCKCSKGDDDPLPT</sequence>
<keyword evidence="9" id="KW-0812">Transmembrane</keyword>
<keyword evidence="3" id="KW-0808">Transferase</keyword>
<keyword evidence="7" id="KW-0833">Ubl conjugation pathway</keyword>
<dbReference type="STRING" id="246437.L9KI78"/>
<reference evidence="12" key="2">
    <citation type="journal article" date="2013" name="Nat. Commun.">
        <title>Genome of the Chinese tree shrew.</title>
        <authorList>
            <person name="Fan Y."/>
            <person name="Huang Z.Y."/>
            <person name="Cao C.C."/>
            <person name="Chen C.S."/>
            <person name="Chen Y.X."/>
            <person name="Fan D.D."/>
            <person name="He J."/>
            <person name="Hou H.L."/>
            <person name="Hu L."/>
            <person name="Hu X.T."/>
            <person name="Jiang X.T."/>
            <person name="Lai R."/>
            <person name="Lang Y.S."/>
            <person name="Liang B."/>
            <person name="Liao S.G."/>
            <person name="Mu D."/>
            <person name="Ma Y.Y."/>
            <person name="Niu Y.Y."/>
            <person name="Sun X.Q."/>
            <person name="Xia J.Q."/>
            <person name="Xiao J."/>
            <person name="Xiong Z.Q."/>
            <person name="Xu L."/>
            <person name="Yang L."/>
            <person name="Zhang Y."/>
            <person name="Zhao W."/>
            <person name="Zhao X.D."/>
            <person name="Zheng Y.T."/>
            <person name="Zhou J.M."/>
            <person name="Zhu Y.B."/>
            <person name="Zhang G.J."/>
            <person name="Wang J."/>
            <person name="Yao Y.G."/>
        </authorList>
    </citation>
    <scope>NUCLEOTIDE SEQUENCE [LARGE SCALE GENOMIC DNA]</scope>
</reference>
<comment type="catalytic activity">
    <reaction evidence="1">
        <text>[E2 ubiquitin-conjugating enzyme]-S-ubiquitinyl-L-cysteine + [acceptor protein]-L-lysine = [E2 ubiquitin-conjugating enzyme]-L-cysteine + [acceptor protein]-N(6)-ubiquitinyl-L-lysine.</text>
        <dbReference type="EC" id="2.3.2.31"/>
    </reaction>
</comment>
<dbReference type="Gene3D" id="1.20.120.1750">
    <property type="match status" value="1"/>
</dbReference>
<reference evidence="12" key="1">
    <citation type="submission" date="2012-07" db="EMBL/GenBank/DDBJ databases">
        <title>Genome of the Chinese tree shrew, a rising model animal genetically related to primates.</title>
        <authorList>
            <person name="Zhang G."/>
            <person name="Fan Y."/>
            <person name="Yao Y."/>
            <person name="Huang Z."/>
        </authorList>
    </citation>
    <scope>NUCLEOTIDE SEQUENCE [LARGE SCALE GENOMIC DNA]</scope>
</reference>
<feature type="transmembrane region" description="Helical" evidence="9">
    <location>
        <begin position="786"/>
        <end position="812"/>
    </location>
</feature>
<evidence type="ECO:0000313" key="12">
    <source>
        <dbReference type="Proteomes" id="UP000011518"/>
    </source>
</evidence>
<dbReference type="GO" id="GO:0016567">
    <property type="term" value="P:protein ubiquitination"/>
    <property type="evidence" value="ECO:0007669"/>
    <property type="project" value="InterPro"/>
</dbReference>
<dbReference type="PANTHER" id="PTHR11685">
    <property type="entry name" value="RBR FAMILY RING FINGER AND IBR DOMAIN-CONTAINING"/>
    <property type="match status" value="1"/>
</dbReference>
<evidence type="ECO:0000256" key="5">
    <source>
        <dbReference type="ARBA" id="ARBA00022737"/>
    </source>
</evidence>
<evidence type="ECO:0000313" key="11">
    <source>
        <dbReference type="EMBL" id="ELW62398.1"/>
    </source>
</evidence>
<dbReference type="GO" id="GO:0061630">
    <property type="term" value="F:ubiquitin protein ligase activity"/>
    <property type="evidence" value="ECO:0007669"/>
    <property type="project" value="UniProtKB-EC"/>
</dbReference>
<dbReference type="SUPFAM" id="SSF57850">
    <property type="entry name" value="RING/U-box"/>
    <property type="match status" value="2"/>
</dbReference>
<keyword evidence="4" id="KW-0479">Metal-binding</keyword>
<evidence type="ECO:0000259" key="10">
    <source>
        <dbReference type="PROSITE" id="PS51873"/>
    </source>
</evidence>
<dbReference type="PROSITE" id="PS00518">
    <property type="entry name" value="ZF_RING_1"/>
    <property type="match status" value="1"/>
</dbReference>